<feature type="transmembrane region" description="Helical" evidence="7">
    <location>
        <begin position="165"/>
        <end position="190"/>
    </location>
</feature>
<dbReference type="InterPro" id="IPR000515">
    <property type="entry name" value="MetI-like"/>
</dbReference>
<keyword evidence="2 7" id="KW-0813">Transport</keyword>
<name>A0ABX5T151_9MICO</name>
<evidence type="ECO:0000256" key="2">
    <source>
        <dbReference type="ARBA" id="ARBA00022448"/>
    </source>
</evidence>
<keyword evidence="10" id="KW-1185">Reference proteome</keyword>
<proteinExistence type="inferred from homology"/>
<feature type="transmembrane region" description="Helical" evidence="7">
    <location>
        <begin position="38"/>
        <end position="59"/>
    </location>
</feature>
<dbReference type="CDD" id="cd06261">
    <property type="entry name" value="TM_PBP2"/>
    <property type="match status" value="1"/>
</dbReference>
<evidence type="ECO:0000256" key="4">
    <source>
        <dbReference type="ARBA" id="ARBA00022692"/>
    </source>
</evidence>
<dbReference type="SUPFAM" id="SSF161098">
    <property type="entry name" value="MetI-like"/>
    <property type="match status" value="1"/>
</dbReference>
<gene>
    <name evidence="9" type="ORF">E4K62_16650</name>
</gene>
<dbReference type="EMBL" id="CP038266">
    <property type="protein sequence ID" value="QBR90800.1"/>
    <property type="molecule type" value="Genomic_DNA"/>
</dbReference>
<dbReference type="Proteomes" id="UP000295748">
    <property type="component" value="Chromosome"/>
</dbReference>
<comment type="subcellular location">
    <subcellularLocation>
        <location evidence="1 7">Cell membrane</location>
        <topology evidence="1 7">Multi-pass membrane protein</topology>
    </subcellularLocation>
</comment>
<evidence type="ECO:0000256" key="3">
    <source>
        <dbReference type="ARBA" id="ARBA00022475"/>
    </source>
</evidence>
<dbReference type="Pfam" id="PF00528">
    <property type="entry name" value="BPD_transp_1"/>
    <property type="match status" value="1"/>
</dbReference>
<comment type="similarity">
    <text evidence="7">Belongs to the binding-protein-dependent transport system permease family.</text>
</comment>
<evidence type="ECO:0000256" key="5">
    <source>
        <dbReference type="ARBA" id="ARBA00022989"/>
    </source>
</evidence>
<keyword evidence="4 7" id="KW-0812">Transmembrane</keyword>
<dbReference type="PROSITE" id="PS50928">
    <property type="entry name" value="ABC_TM1"/>
    <property type="match status" value="1"/>
</dbReference>
<dbReference type="InterPro" id="IPR051393">
    <property type="entry name" value="ABC_transporter_permease"/>
</dbReference>
<keyword evidence="5 7" id="KW-1133">Transmembrane helix</keyword>
<keyword evidence="6 7" id="KW-0472">Membrane</keyword>
<evidence type="ECO:0000256" key="6">
    <source>
        <dbReference type="ARBA" id="ARBA00023136"/>
    </source>
</evidence>
<evidence type="ECO:0000256" key="7">
    <source>
        <dbReference type="RuleBase" id="RU363032"/>
    </source>
</evidence>
<organism evidence="9 10">
    <name type="scientific">Microbacterium wangchenii</name>
    <dbReference type="NCBI Taxonomy" id="2541726"/>
    <lineage>
        <taxon>Bacteria</taxon>
        <taxon>Bacillati</taxon>
        <taxon>Actinomycetota</taxon>
        <taxon>Actinomycetes</taxon>
        <taxon>Micrococcales</taxon>
        <taxon>Microbacteriaceae</taxon>
        <taxon>Microbacterium</taxon>
    </lineage>
</organism>
<feature type="transmembrane region" description="Helical" evidence="7">
    <location>
        <begin position="225"/>
        <end position="245"/>
    </location>
</feature>
<evidence type="ECO:0000313" key="9">
    <source>
        <dbReference type="EMBL" id="QBR90800.1"/>
    </source>
</evidence>
<dbReference type="PANTHER" id="PTHR30193">
    <property type="entry name" value="ABC TRANSPORTER PERMEASE PROTEIN"/>
    <property type="match status" value="1"/>
</dbReference>
<sequence>MSLFDWPAFGDRAFIGIGNYVDLLTEDPDFLVAFRNTVVFVVLTVPLNLLLALGLALLLAERIRGRTAFRVLFFIPVVTPMVANVFVWRMLLQPEGIVRSGALDLFGLEIPNLLADPFWAMVLVVVVSVWAGVGYNMLILIAAIEQLPQTTIEAARLDGASGLRLIGRIVLPLLSPSIFFCLVMTTIGSFQVFAQPQLLTGGGPGNATLPLVMFIYNKGFQFHDLGGAAAAGWLLFAVIIGLTAVQFRAQRRWVHYEH</sequence>
<dbReference type="Gene3D" id="1.10.3720.10">
    <property type="entry name" value="MetI-like"/>
    <property type="match status" value="1"/>
</dbReference>
<dbReference type="PANTHER" id="PTHR30193:SF41">
    <property type="entry name" value="DIACETYLCHITOBIOSE UPTAKE SYSTEM PERMEASE PROTEIN NGCF"/>
    <property type="match status" value="1"/>
</dbReference>
<evidence type="ECO:0000256" key="1">
    <source>
        <dbReference type="ARBA" id="ARBA00004651"/>
    </source>
</evidence>
<protein>
    <submittedName>
        <fullName evidence="9">Sugar ABC transporter permease</fullName>
    </submittedName>
</protein>
<accession>A0ABX5T151</accession>
<feature type="transmembrane region" description="Helical" evidence="7">
    <location>
        <begin position="71"/>
        <end position="91"/>
    </location>
</feature>
<keyword evidence="3" id="KW-1003">Cell membrane</keyword>
<evidence type="ECO:0000259" key="8">
    <source>
        <dbReference type="PROSITE" id="PS50928"/>
    </source>
</evidence>
<evidence type="ECO:0000313" key="10">
    <source>
        <dbReference type="Proteomes" id="UP000295748"/>
    </source>
</evidence>
<dbReference type="InterPro" id="IPR035906">
    <property type="entry name" value="MetI-like_sf"/>
</dbReference>
<feature type="transmembrane region" description="Helical" evidence="7">
    <location>
        <begin position="118"/>
        <end position="144"/>
    </location>
</feature>
<reference evidence="9 10" key="1">
    <citation type="submission" date="2019-03" db="EMBL/GenBank/DDBJ databases">
        <authorList>
            <person name="Dong K."/>
        </authorList>
    </citation>
    <scope>NUCLEOTIDE SEQUENCE [LARGE SCALE GENOMIC DNA]</scope>
    <source>
        <strain evidence="10">dk512</strain>
    </source>
</reference>
<feature type="domain" description="ABC transmembrane type-1" evidence="8">
    <location>
        <begin position="34"/>
        <end position="246"/>
    </location>
</feature>